<proteinExistence type="predicted"/>
<dbReference type="AlphaFoldDB" id="A0A4D9FBX6"/>
<gene>
    <name evidence="1" type="ORF">DR999_PMT01258</name>
</gene>
<evidence type="ECO:0000313" key="2">
    <source>
        <dbReference type="Proteomes" id="UP000297703"/>
    </source>
</evidence>
<dbReference type="Proteomes" id="UP000297703">
    <property type="component" value="Unassembled WGS sequence"/>
</dbReference>
<protein>
    <submittedName>
        <fullName evidence="1">Cation transport regulator-like protein 1</fullName>
    </submittedName>
</protein>
<evidence type="ECO:0000313" key="1">
    <source>
        <dbReference type="EMBL" id="TFK14984.1"/>
    </source>
</evidence>
<reference evidence="1 2" key="1">
    <citation type="submission" date="2019-04" db="EMBL/GenBank/DDBJ databases">
        <title>Draft genome of the big-headed turtle Platysternon megacephalum.</title>
        <authorList>
            <person name="Gong S."/>
        </authorList>
    </citation>
    <scope>NUCLEOTIDE SEQUENCE [LARGE SCALE GENOMIC DNA]</scope>
    <source>
        <strain evidence="1">DO16091913</strain>
        <tissue evidence="1">Muscle</tissue>
    </source>
</reference>
<sequence>MPQLCQWSGGVFQARVPLHGMALVPLGKSAAFWRLERTLFLSSLRSSRGRAGVERARLKLHHPLYTQEPLRSEDLFFECQLSTELLLMGRENGGKCRGWE</sequence>
<accession>A0A4D9FBX6</accession>
<dbReference type="EMBL" id="QXTE01000006">
    <property type="protein sequence ID" value="TFK14984.1"/>
    <property type="molecule type" value="Genomic_DNA"/>
</dbReference>
<name>A0A4D9FBX6_9SAUR</name>
<keyword evidence="2" id="KW-1185">Reference proteome</keyword>
<comment type="caution">
    <text evidence="1">The sequence shown here is derived from an EMBL/GenBank/DDBJ whole genome shotgun (WGS) entry which is preliminary data.</text>
</comment>
<organism evidence="1 2">
    <name type="scientific">Platysternon megacephalum</name>
    <name type="common">big-headed turtle</name>
    <dbReference type="NCBI Taxonomy" id="55544"/>
    <lineage>
        <taxon>Eukaryota</taxon>
        <taxon>Metazoa</taxon>
        <taxon>Chordata</taxon>
        <taxon>Craniata</taxon>
        <taxon>Vertebrata</taxon>
        <taxon>Euteleostomi</taxon>
        <taxon>Archelosauria</taxon>
        <taxon>Testudinata</taxon>
        <taxon>Testudines</taxon>
        <taxon>Cryptodira</taxon>
        <taxon>Durocryptodira</taxon>
        <taxon>Testudinoidea</taxon>
        <taxon>Platysternidae</taxon>
        <taxon>Platysternon</taxon>
    </lineage>
</organism>
<reference evidence="1 2" key="2">
    <citation type="submission" date="2019-04" db="EMBL/GenBank/DDBJ databases">
        <title>The genome sequence of big-headed turtle.</title>
        <authorList>
            <person name="Gong S."/>
        </authorList>
    </citation>
    <scope>NUCLEOTIDE SEQUENCE [LARGE SCALE GENOMIC DNA]</scope>
    <source>
        <strain evidence="1">DO16091913</strain>
        <tissue evidence="1">Muscle</tissue>
    </source>
</reference>